<evidence type="ECO:0000256" key="4">
    <source>
        <dbReference type="ARBA" id="ARBA00022857"/>
    </source>
</evidence>
<evidence type="ECO:0000256" key="2">
    <source>
        <dbReference type="ARBA" id="ARBA00005689"/>
    </source>
</evidence>
<dbReference type="InterPro" id="IPR007698">
    <property type="entry name" value="AlaDH/PNT_NAD(H)-bd"/>
</dbReference>
<dbReference type="SMART" id="SM01003">
    <property type="entry name" value="AlaDh_PNT_N"/>
    <property type="match status" value="1"/>
</dbReference>
<comment type="similarity">
    <text evidence="2 8">Belongs to the AlaDH/PNT family.</text>
</comment>
<protein>
    <recommendedName>
        <fullName evidence="8">NAD(P) transhydrogenase subunit alpha</fullName>
        <ecNumber evidence="8">7.1.1.1</ecNumber>
    </recommendedName>
</protein>
<dbReference type="PIRSF" id="PIRSF000203">
    <property type="entry name" value="NADP_transhydrogenase_alpha"/>
    <property type="match status" value="1"/>
</dbReference>
<keyword evidence="4 8" id="KW-0521">NADP</keyword>
<dbReference type="SUPFAM" id="SSF51735">
    <property type="entry name" value="NAD(P)-binding Rossmann-fold domains"/>
    <property type="match status" value="1"/>
</dbReference>
<feature type="compositionally biased region" description="Low complexity" evidence="9">
    <location>
        <begin position="431"/>
        <end position="449"/>
    </location>
</feature>
<dbReference type="OrthoDB" id="9804592at2"/>
<dbReference type="InterPro" id="IPR007886">
    <property type="entry name" value="AlaDH/PNT_N"/>
</dbReference>
<keyword evidence="5 8" id="KW-1278">Translocase</keyword>
<dbReference type="Pfam" id="PF05222">
    <property type="entry name" value="AlaDh_PNT_N"/>
    <property type="match status" value="1"/>
</dbReference>
<dbReference type="Gene3D" id="3.40.50.720">
    <property type="entry name" value="NAD(P)-binding Rossmann-like Domain"/>
    <property type="match status" value="2"/>
</dbReference>
<dbReference type="PANTHER" id="PTHR10160">
    <property type="entry name" value="NAD(P) TRANSHYDROGENASE"/>
    <property type="match status" value="1"/>
</dbReference>
<dbReference type="PROSITE" id="PS00837">
    <property type="entry name" value="ALADH_PNT_2"/>
    <property type="match status" value="1"/>
</dbReference>
<dbReference type="EMBL" id="QQNH01000025">
    <property type="protein sequence ID" value="RDE08043.1"/>
    <property type="molecule type" value="Genomic_DNA"/>
</dbReference>
<evidence type="ECO:0000313" key="12">
    <source>
        <dbReference type="EMBL" id="RDE08043.1"/>
    </source>
</evidence>
<comment type="function">
    <text evidence="1 8">The transhydrogenation between NADH and NADP is coupled to respiration and ATP hydrolysis and functions as a proton pump across the membrane.</text>
</comment>
<evidence type="ECO:0000256" key="3">
    <source>
        <dbReference type="ARBA" id="ARBA00022741"/>
    </source>
</evidence>
<keyword evidence="3 8" id="KW-0547">Nucleotide-binding</keyword>
<feature type="compositionally biased region" description="Basic residues" evidence="9">
    <location>
        <begin position="450"/>
        <end position="470"/>
    </location>
</feature>
<proteinExistence type="inferred from homology"/>
<dbReference type="InterPro" id="IPR026255">
    <property type="entry name" value="NADP_transhyd_a"/>
</dbReference>
<dbReference type="NCBIfam" id="NF006942">
    <property type="entry name" value="PRK09424.1"/>
    <property type="match status" value="1"/>
</dbReference>
<feature type="region of interest" description="Disordered" evidence="9">
    <location>
        <begin position="415"/>
        <end position="477"/>
    </location>
</feature>
<dbReference type="Proteomes" id="UP000253759">
    <property type="component" value="Unassembled WGS sequence"/>
</dbReference>
<sequence>MKIAVMRERAGGETRVAATPETVAKLIGFGATVSVEKGAGDASRILDGQYEAAGASLEATAAAAVKGADVILAVRRPEVGALSGAAKGALVLAVADPYGNEAALAALAGAGFSVLAMELMPRITRAQVMDVLSSQANLAGYQAVIEAALAYDRAMPMMMTAAGTVRAAKVFVMGAGVAGLQAIATARRLGAAVSATDVRAAAGEQVESLGAKFIMTDALKDASGSGGYARELTPEEQAAQAELVAGHIAKQDIVVTTALIPGRPAPRLVTKAMVESMAPGSVLVDLAAERGGNVELTRPGEVVVHNGVTIIGLLNRAGKIAATASQLYAKNLLAFLETMIDKDAKALKVDWEDELVKATLLTRDGAVVHPNFAEAASAAAKAEPKPVEADKPVAKAPAKTGAAAKAAEAKVATAGAVSVAGEKPARKRTPAKTGAASKTAEAAPEAAKPAARKAPARKPAAKKPAAKKTVIKSDGEA</sequence>
<keyword evidence="6 8" id="KW-0520">NAD</keyword>
<comment type="caution">
    <text evidence="12">The sequence shown here is derived from an EMBL/GenBank/DDBJ whole genome shotgun (WGS) entry which is preliminary data.</text>
</comment>
<evidence type="ECO:0000259" key="10">
    <source>
        <dbReference type="SMART" id="SM01002"/>
    </source>
</evidence>
<keyword evidence="13" id="KW-1185">Reference proteome</keyword>
<dbReference type="EC" id="7.1.1.1" evidence="8"/>
<dbReference type="GO" id="GO:0006740">
    <property type="term" value="P:NADPH regeneration"/>
    <property type="evidence" value="ECO:0007669"/>
    <property type="project" value="TreeGrafter"/>
</dbReference>
<keyword evidence="12" id="KW-0560">Oxidoreductase</keyword>
<evidence type="ECO:0000256" key="1">
    <source>
        <dbReference type="ARBA" id="ARBA00003943"/>
    </source>
</evidence>
<reference evidence="13" key="1">
    <citation type="submission" date="2018-07" db="EMBL/GenBank/DDBJ databases">
        <authorList>
            <person name="Liu B.-T."/>
            <person name="Du Z."/>
        </authorList>
    </citation>
    <scope>NUCLEOTIDE SEQUENCE [LARGE SCALE GENOMIC DNA]</scope>
    <source>
        <strain evidence="13">XYN52</strain>
    </source>
</reference>
<dbReference type="GO" id="GO:0005886">
    <property type="term" value="C:plasma membrane"/>
    <property type="evidence" value="ECO:0007669"/>
    <property type="project" value="TreeGrafter"/>
</dbReference>
<dbReference type="GO" id="GO:0016491">
    <property type="term" value="F:oxidoreductase activity"/>
    <property type="evidence" value="ECO:0007669"/>
    <property type="project" value="UniProtKB-KW"/>
</dbReference>
<evidence type="ECO:0000256" key="7">
    <source>
        <dbReference type="ARBA" id="ARBA00048202"/>
    </source>
</evidence>
<dbReference type="InterPro" id="IPR008143">
    <property type="entry name" value="Ala_DH/PNT_CS2"/>
</dbReference>
<organism evidence="12 13">
    <name type="scientific">Pelagibacterium lacus</name>
    <dbReference type="NCBI Taxonomy" id="2282655"/>
    <lineage>
        <taxon>Bacteria</taxon>
        <taxon>Pseudomonadati</taxon>
        <taxon>Pseudomonadota</taxon>
        <taxon>Alphaproteobacteria</taxon>
        <taxon>Hyphomicrobiales</taxon>
        <taxon>Devosiaceae</taxon>
        <taxon>Pelagibacterium</taxon>
    </lineage>
</organism>
<name>A0A369W106_9HYPH</name>
<evidence type="ECO:0000256" key="6">
    <source>
        <dbReference type="ARBA" id="ARBA00023027"/>
    </source>
</evidence>
<dbReference type="PANTHER" id="PTHR10160:SF19">
    <property type="entry name" value="PROTON-TRANSLOCATING NAD(P)(+) TRANSHYDROGENASE"/>
    <property type="match status" value="1"/>
</dbReference>
<dbReference type="GO" id="GO:0050661">
    <property type="term" value="F:NADP binding"/>
    <property type="evidence" value="ECO:0007669"/>
    <property type="project" value="TreeGrafter"/>
</dbReference>
<dbReference type="CDD" id="cd05304">
    <property type="entry name" value="Rubrum_tdh"/>
    <property type="match status" value="1"/>
</dbReference>
<evidence type="ECO:0000259" key="11">
    <source>
        <dbReference type="SMART" id="SM01003"/>
    </source>
</evidence>
<evidence type="ECO:0000313" key="13">
    <source>
        <dbReference type="Proteomes" id="UP000253759"/>
    </source>
</evidence>
<dbReference type="AlphaFoldDB" id="A0A369W106"/>
<dbReference type="InterPro" id="IPR036291">
    <property type="entry name" value="NAD(P)-bd_dom_sf"/>
</dbReference>
<dbReference type="GO" id="GO:0008750">
    <property type="term" value="F:proton-translocating NAD(P)+ transhydrogenase activity"/>
    <property type="evidence" value="ECO:0007669"/>
    <property type="project" value="UniProtKB-EC"/>
</dbReference>
<evidence type="ECO:0000256" key="8">
    <source>
        <dbReference type="PIRNR" id="PIRNR000203"/>
    </source>
</evidence>
<comment type="catalytic activity">
    <reaction evidence="7 8">
        <text>NAD(+) + NADPH + H(+)(in) = NADH + NADP(+) + H(+)(out)</text>
        <dbReference type="Rhea" id="RHEA:47992"/>
        <dbReference type="ChEBI" id="CHEBI:15378"/>
        <dbReference type="ChEBI" id="CHEBI:57540"/>
        <dbReference type="ChEBI" id="CHEBI:57783"/>
        <dbReference type="ChEBI" id="CHEBI:57945"/>
        <dbReference type="ChEBI" id="CHEBI:58349"/>
        <dbReference type="EC" id="7.1.1.1"/>
    </reaction>
</comment>
<accession>A0A369W106</accession>
<feature type="domain" description="Alanine dehydrogenase/pyridine nucleotide transhydrogenase NAD(H)-binding" evidence="10">
    <location>
        <begin position="148"/>
        <end position="312"/>
    </location>
</feature>
<gene>
    <name evidence="12" type="ORF">DVH29_13600</name>
</gene>
<feature type="domain" description="Alanine dehydrogenase/pyridine nucleotide transhydrogenase N-terminal" evidence="11">
    <location>
        <begin position="4"/>
        <end position="139"/>
    </location>
</feature>
<evidence type="ECO:0000256" key="5">
    <source>
        <dbReference type="ARBA" id="ARBA00022967"/>
    </source>
</evidence>
<dbReference type="Pfam" id="PF01262">
    <property type="entry name" value="AlaDh_PNT_C"/>
    <property type="match status" value="1"/>
</dbReference>
<dbReference type="RefSeq" id="WP_114646748.1">
    <property type="nucleotide sequence ID" value="NZ_QQNH01000025.1"/>
</dbReference>
<dbReference type="SMART" id="SM01002">
    <property type="entry name" value="AlaDh_PNT_C"/>
    <property type="match status" value="1"/>
</dbReference>
<evidence type="ECO:0000256" key="9">
    <source>
        <dbReference type="SAM" id="MobiDB-lite"/>
    </source>
</evidence>
<dbReference type="SUPFAM" id="SSF52283">
    <property type="entry name" value="Formate/glycerate dehydrogenase catalytic domain-like"/>
    <property type="match status" value="1"/>
</dbReference>